<name>A0A1G9BPA1_9FLAO</name>
<dbReference type="Gene3D" id="3.90.550.10">
    <property type="entry name" value="Spore Coat Polysaccharide Biosynthesis Protein SpsA, Chain A"/>
    <property type="match status" value="1"/>
</dbReference>
<protein>
    <submittedName>
        <fullName evidence="2">Glycosyl transferase family 2</fullName>
    </submittedName>
</protein>
<dbReference type="Pfam" id="PF00535">
    <property type="entry name" value="Glycos_transf_2"/>
    <property type="match status" value="1"/>
</dbReference>
<accession>A0A1G9BPA1</accession>
<evidence type="ECO:0000313" key="2">
    <source>
        <dbReference type="EMBL" id="SDK41090.1"/>
    </source>
</evidence>
<reference evidence="2 3" key="1">
    <citation type="submission" date="2016-10" db="EMBL/GenBank/DDBJ databases">
        <authorList>
            <person name="de Groot N.N."/>
        </authorList>
    </citation>
    <scope>NUCLEOTIDE SEQUENCE [LARGE SCALE GENOMIC DNA]</scope>
    <source>
        <strain evidence="2 3">CGMCC 1.10076</strain>
    </source>
</reference>
<dbReference type="AlphaFoldDB" id="A0A1G9BPA1"/>
<keyword evidence="2" id="KW-0808">Transferase</keyword>
<dbReference type="GO" id="GO:0016740">
    <property type="term" value="F:transferase activity"/>
    <property type="evidence" value="ECO:0007669"/>
    <property type="project" value="UniProtKB-KW"/>
</dbReference>
<dbReference type="STRING" id="1128970.SAMN04487935_3298"/>
<proteinExistence type="predicted"/>
<dbReference type="OrthoDB" id="9778406at2"/>
<feature type="domain" description="Glycosyltransferase 2-like" evidence="1">
    <location>
        <begin position="35"/>
        <end position="132"/>
    </location>
</feature>
<organism evidence="2 3">
    <name type="scientific">Flavobacterium noncentrifugens</name>
    <dbReference type="NCBI Taxonomy" id="1128970"/>
    <lineage>
        <taxon>Bacteria</taxon>
        <taxon>Pseudomonadati</taxon>
        <taxon>Bacteroidota</taxon>
        <taxon>Flavobacteriia</taxon>
        <taxon>Flavobacteriales</taxon>
        <taxon>Flavobacteriaceae</taxon>
        <taxon>Flavobacterium</taxon>
    </lineage>
</organism>
<keyword evidence="3" id="KW-1185">Reference proteome</keyword>
<gene>
    <name evidence="2" type="ORF">SAMN04487935_3298</name>
</gene>
<dbReference type="SUPFAM" id="SSF53448">
    <property type="entry name" value="Nucleotide-diphospho-sugar transferases"/>
    <property type="match status" value="1"/>
</dbReference>
<evidence type="ECO:0000259" key="1">
    <source>
        <dbReference type="Pfam" id="PF00535"/>
    </source>
</evidence>
<dbReference type="InterPro" id="IPR001173">
    <property type="entry name" value="Glyco_trans_2-like"/>
</dbReference>
<dbReference type="Proteomes" id="UP000199580">
    <property type="component" value="Unassembled WGS sequence"/>
</dbReference>
<sequence length="276" mass="31574">MASNYTDQDLEILISTTNRNTLDFLIPMFPFGHFSEFSILIINQTSKDKIMVSDFPSVRIINSFEKGLSKSRNIAIQNASKKIGLFADDDVIYAKDFDKQIIDAFNAFDSSVITFNHQRIGLDHPQNAATMHYSHNFKSIWNVCSIEIAVKTEDIKNAKISFNEQFGLGSYFETAEELLFMRTVLQHKIKAGYFPVVVVSHALLSSGEAQGSDKLIFARAALSYKLYGMLAYFWLPKYLFFLYRHQFISKSEILKKMKAGILGIKKYKELHKTTIK</sequence>
<dbReference type="RefSeq" id="WP_091397981.1">
    <property type="nucleotide sequence ID" value="NZ_BKAI01000012.1"/>
</dbReference>
<dbReference type="EMBL" id="FNEZ01000006">
    <property type="protein sequence ID" value="SDK41090.1"/>
    <property type="molecule type" value="Genomic_DNA"/>
</dbReference>
<evidence type="ECO:0000313" key="3">
    <source>
        <dbReference type="Proteomes" id="UP000199580"/>
    </source>
</evidence>
<dbReference type="InterPro" id="IPR029044">
    <property type="entry name" value="Nucleotide-diphossugar_trans"/>
</dbReference>
<dbReference type="CDD" id="cd00761">
    <property type="entry name" value="Glyco_tranf_GTA_type"/>
    <property type="match status" value="1"/>
</dbReference>